<dbReference type="SMART" id="SM00028">
    <property type="entry name" value="TPR"/>
    <property type="match status" value="3"/>
</dbReference>
<dbReference type="PANTHER" id="PTHR12788">
    <property type="entry name" value="PROTEIN-TYROSINE SULFOTRANSFERASE 2"/>
    <property type="match status" value="1"/>
</dbReference>
<dbReference type="EMBL" id="QXFK01000016">
    <property type="protein sequence ID" value="RIV78006.1"/>
    <property type="molecule type" value="Genomic_DNA"/>
</dbReference>
<comment type="caution">
    <text evidence="3">The sequence shown here is derived from an EMBL/GenBank/DDBJ whole genome shotgun (WGS) entry which is preliminary data.</text>
</comment>
<organism evidence="3 4">
    <name type="scientific">Pelagerythrobacter aerophilus</name>
    <dbReference type="NCBI Taxonomy" id="2306995"/>
    <lineage>
        <taxon>Bacteria</taxon>
        <taxon>Pseudomonadati</taxon>
        <taxon>Pseudomonadota</taxon>
        <taxon>Alphaproteobacteria</taxon>
        <taxon>Sphingomonadales</taxon>
        <taxon>Erythrobacteraceae</taxon>
        <taxon>Pelagerythrobacter</taxon>
    </lineage>
</organism>
<keyword evidence="2" id="KW-0802">TPR repeat</keyword>
<dbReference type="PANTHER" id="PTHR12788:SF10">
    <property type="entry name" value="PROTEIN-TYROSINE SULFOTRANSFERASE"/>
    <property type="match status" value="1"/>
</dbReference>
<dbReference type="GO" id="GO:0008476">
    <property type="term" value="F:protein-tyrosine sulfotransferase activity"/>
    <property type="evidence" value="ECO:0007669"/>
    <property type="project" value="InterPro"/>
</dbReference>
<dbReference type="Gene3D" id="1.25.40.10">
    <property type="entry name" value="Tetratricopeptide repeat domain"/>
    <property type="match status" value="3"/>
</dbReference>
<dbReference type="RefSeq" id="WP_119513194.1">
    <property type="nucleotide sequence ID" value="NZ_QXFK01000016.1"/>
</dbReference>
<accession>A0A418NHC7</accession>
<dbReference type="InterPro" id="IPR027417">
    <property type="entry name" value="P-loop_NTPase"/>
</dbReference>
<sequence length="640" mass="71099">MTETKSSAPPPDLLAAMQRMRLADNRGALELAEAAVATAKDRAPYLALASLAALRLEEPARAIPHLRALLALNPNDRASRANLANALVETGDMDGAIALIGGAAEPNLARIEGYARQQRGDIEGAIAAYLRALAGDGADLASLNNLGNLYAACGKYDEAIGYFERAITLAPREIDIYLNLAEVLRQADRGRERLKVMRDAQVIAPGNRKVLTELALAHVHADGSAPSTSIDSKDGIDGIETAIAILEDVVARFPEFGESHIELGRLYEALNRVDDLAALINRIDGVNAPPEAAFLLAWQAQREGRFDDAAELARGIPETVHPMRRLHLIGAIADRRDDTAAAFAAFERMNEAAVTDSAPVQGPTFRETVERNAERWTRDWFESWTEVDLAGEQQDPVFLVGFPRSGTTLLDTMLMGQPELSVLEERPILASVANALGGEDLATLSLDRTKELRSQYFATARTCGWDESLRLVDKHPLNMTRLPLIHRLFPNAKIVLAERHPYDVVLSCFIANFQQNFAMRSFTSLEESARTYDAVFSAWERARSLCDADIRPIRYERLLDNTRDELEPLIRWLGLEFNERSLAHEEIAKARGLVRTASYSQIVERLYIRARDRWRRYADHLTPVIPILHPWAERMGYATE</sequence>
<proteinExistence type="predicted"/>
<evidence type="ECO:0000256" key="1">
    <source>
        <dbReference type="ARBA" id="ARBA00022679"/>
    </source>
</evidence>
<dbReference type="Pfam" id="PF14559">
    <property type="entry name" value="TPR_19"/>
    <property type="match status" value="1"/>
</dbReference>
<dbReference type="OrthoDB" id="9800698at2"/>
<dbReference type="InterPro" id="IPR011990">
    <property type="entry name" value="TPR-like_helical_dom_sf"/>
</dbReference>
<evidence type="ECO:0000256" key="2">
    <source>
        <dbReference type="PROSITE-ProRule" id="PRU00339"/>
    </source>
</evidence>
<keyword evidence="1 3" id="KW-0808">Transferase</keyword>
<protein>
    <submittedName>
        <fullName evidence="3">Sulfotransferase family protein</fullName>
    </submittedName>
</protein>
<reference evidence="3 4" key="1">
    <citation type="submission" date="2018-08" db="EMBL/GenBank/DDBJ databases">
        <title>Altererythrobacter sp.Ery1 and Ery12, the genome sequencing of novel strains in genus Alterythrobacter.</title>
        <authorList>
            <person name="Cheng H."/>
            <person name="Wu Y.-H."/>
            <person name="Fang C."/>
            <person name="Xu X.-W."/>
        </authorList>
    </citation>
    <scope>NUCLEOTIDE SEQUENCE [LARGE SCALE GENOMIC DNA]</scope>
    <source>
        <strain evidence="3 4">Ery1</strain>
    </source>
</reference>
<name>A0A418NHC7_9SPHN</name>
<dbReference type="PROSITE" id="PS50293">
    <property type="entry name" value="TPR_REGION"/>
    <property type="match status" value="1"/>
</dbReference>
<keyword evidence="4" id="KW-1185">Reference proteome</keyword>
<dbReference type="AlphaFoldDB" id="A0A418NHC7"/>
<evidence type="ECO:0000313" key="3">
    <source>
        <dbReference type="EMBL" id="RIV78006.1"/>
    </source>
</evidence>
<dbReference type="InterPro" id="IPR019734">
    <property type="entry name" value="TPR_rpt"/>
</dbReference>
<dbReference type="InterPro" id="IPR026634">
    <property type="entry name" value="TPST-like"/>
</dbReference>
<dbReference type="Gene3D" id="3.40.50.300">
    <property type="entry name" value="P-loop containing nucleotide triphosphate hydrolases"/>
    <property type="match status" value="1"/>
</dbReference>
<feature type="repeat" description="TPR" evidence="2">
    <location>
        <begin position="140"/>
        <end position="173"/>
    </location>
</feature>
<dbReference type="Pfam" id="PF00515">
    <property type="entry name" value="TPR_1"/>
    <property type="match status" value="1"/>
</dbReference>
<dbReference type="SUPFAM" id="SSF52540">
    <property type="entry name" value="P-loop containing nucleoside triphosphate hydrolases"/>
    <property type="match status" value="1"/>
</dbReference>
<gene>
    <name evidence="3" type="ORF">D2V04_08945</name>
</gene>
<dbReference type="Pfam" id="PF13469">
    <property type="entry name" value="Sulfotransfer_3"/>
    <property type="match status" value="1"/>
</dbReference>
<evidence type="ECO:0000313" key="4">
    <source>
        <dbReference type="Proteomes" id="UP000285092"/>
    </source>
</evidence>
<dbReference type="SUPFAM" id="SSF48452">
    <property type="entry name" value="TPR-like"/>
    <property type="match status" value="1"/>
</dbReference>
<dbReference type="Proteomes" id="UP000285092">
    <property type="component" value="Unassembled WGS sequence"/>
</dbReference>
<dbReference type="PROSITE" id="PS50005">
    <property type="entry name" value="TPR"/>
    <property type="match status" value="1"/>
</dbReference>